<accession>A0ABQ8TWH7</accession>
<protein>
    <recommendedName>
        <fullName evidence="4">MADF domain-containing protein</fullName>
    </recommendedName>
</protein>
<reference evidence="2 3" key="1">
    <citation type="journal article" date="2022" name="Allergy">
        <title>Genome assembly and annotation of Periplaneta americana reveal a comprehensive cockroach allergen profile.</title>
        <authorList>
            <person name="Wang L."/>
            <person name="Xiong Q."/>
            <person name="Saelim N."/>
            <person name="Wang L."/>
            <person name="Nong W."/>
            <person name="Wan A.T."/>
            <person name="Shi M."/>
            <person name="Liu X."/>
            <person name="Cao Q."/>
            <person name="Hui J.H.L."/>
            <person name="Sookrung N."/>
            <person name="Leung T.F."/>
            <person name="Tungtrongchitr A."/>
            <person name="Tsui S.K.W."/>
        </authorList>
    </citation>
    <scope>NUCLEOTIDE SEQUENCE [LARGE SCALE GENOMIC DNA]</scope>
    <source>
        <strain evidence="2">PWHHKU_190912</strain>
    </source>
</reference>
<evidence type="ECO:0008006" key="4">
    <source>
        <dbReference type="Google" id="ProtNLM"/>
    </source>
</evidence>
<feature type="compositionally biased region" description="Acidic residues" evidence="1">
    <location>
        <begin position="79"/>
        <end position="97"/>
    </location>
</feature>
<evidence type="ECO:0000313" key="2">
    <source>
        <dbReference type="EMBL" id="KAJ4450226.1"/>
    </source>
</evidence>
<evidence type="ECO:0000256" key="1">
    <source>
        <dbReference type="SAM" id="MobiDB-lite"/>
    </source>
</evidence>
<organism evidence="2 3">
    <name type="scientific">Periplaneta americana</name>
    <name type="common">American cockroach</name>
    <name type="synonym">Blatta americana</name>
    <dbReference type="NCBI Taxonomy" id="6978"/>
    <lineage>
        <taxon>Eukaryota</taxon>
        <taxon>Metazoa</taxon>
        <taxon>Ecdysozoa</taxon>
        <taxon>Arthropoda</taxon>
        <taxon>Hexapoda</taxon>
        <taxon>Insecta</taxon>
        <taxon>Pterygota</taxon>
        <taxon>Neoptera</taxon>
        <taxon>Polyneoptera</taxon>
        <taxon>Dictyoptera</taxon>
        <taxon>Blattodea</taxon>
        <taxon>Blattoidea</taxon>
        <taxon>Blattidae</taxon>
        <taxon>Blattinae</taxon>
        <taxon>Periplaneta</taxon>
    </lineage>
</organism>
<name>A0ABQ8TWH7_PERAM</name>
<feature type="region of interest" description="Disordered" evidence="1">
    <location>
        <begin position="66"/>
        <end position="97"/>
    </location>
</feature>
<sequence length="97" mass="10895">MNEADSIFSGPECKVKWVSLRDQFREALKKRKTKSGQATNTEKNGNMKIICLFLILFIKERETIGNVEPQGSDDSNNQGEEESLNNDTNEETAEIAA</sequence>
<gene>
    <name evidence="2" type="ORF">ANN_01636</name>
</gene>
<evidence type="ECO:0000313" key="3">
    <source>
        <dbReference type="Proteomes" id="UP001148838"/>
    </source>
</evidence>
<dbReference type="Proteomes" id="UP001148838">
    <property type="component" value="Unassembled WGS sequence"/>
</dbReference>
<proteinExistence type="predicted"/>
<keyword evidence="3" id="KW-1185">Reference proteome</keyword>
<comment type="caution">
    <text evidence="2">The sequence shown here is derived from an EMBL/GenBank/DDBJ whole genome shotgun (WGS) entry which is preliminary data.</text>
</comment>
<dbReference type="EMBL" id="JAJSOF020000003">
    <property type="protein sequence ID" value="KAJ4450226.1"/>
    <property type="molecule type" value="Genomic_DNA"/>
</dbReference>